<feature type="compositionally biased region" description="Basic residues" evidence="1">
    <location>
        <begin position="184"/>
        <end position="206"/>
    </location>
</feature>
<dbReference type="EMBL" id="JAGPXC010000003">
    <property type="protein sequence ID" value="KAH6655366.1"/>
    <property type="molecule type" value="Genomic_DNA"/>
</dbReference>
<evidence type="ECO:0000256" key="1">
    <source>
        <dbReference type="SAM" id="MobiDB-lite"/>
    </source>
</evidence>
<protein>
    <submittedName>
        <fullName evidence="2">Uncharacterized protein</fullName>
    </submittedName>
</protein>
<dbReference type="GeneID" id="70131352"/>
<proteinExistence type="predicted"/>
<gene>
    <name evidence="2" type="ORF">BKA67DRAFT_560456</name>
</gene>
<evidence type="ECO:0000313" key="2">
    <source>
        <dbReference type="EMBL" id="KAH6655366.1"/>
    </source>
</evidence>
<name>A0A9P8UN78_9PEZI</name>
<evidence type="ECO:0000313" key="3">
    <source>
        <dbReference type="Proteomes" id="UP000758603"/>
    </source>
</evidence>
<keyword evidence="3" id="KW-1185">Reference proteome</keyword>
<sequence>MSIFPGGNQLIFPENLNPQLTGQTCLYMHDCGAPVMTGKTFCDQHNCLWSRCINARAIMRELPANIPPGFCEVHKCQILACQAPKMLRSEVHPPKIAQDKLMQKGLNTAELLYHALANTGPTTQFLQVLRAIKDIATYCREHQCKEDPACEEYVMDRGSFCPLHGGKYKYEPPVADPGEDRNERGHRRHHHVPHRRRHRHRHHYRD</sequence>
<dbReference type="AlphaFoldDB" id="A0A9P8UN78"/>
<accession>A0A9P8UN78</accession>
<comment type="caution">
    <text evidence="2">The sequence shown here is derived from an EMBL/GenBank/DDBJ whole genome shotgun (WGS) entry which is preliminary data.</text>
</comment>
<dbReference type="Proteomes" id="UP000758603">
    <property type="component" value="Unassembled WGS sequence"/>
</dbReference>
<organism evidence="2 3">
    <name type="scientific">Truncatella angustata</name>
    <dbReference type="NCBI Taxonomy" id="152316"/>
    <lineage>
        <taxon>Eukaryota</taxon>
        <taxon>Fungi</taxon>
        <taxon>Dikarya</taxon>
        <taxon>Ascomycota</taxon>
        <taxon>Pezizomycotina</taxon>
        <taxon>Sordariomycetes</taxon>
        <taxon>Xylariomycetidae</taxon>
        <taxon>Amphisphaeriales</taxon>
        <taxon>Sporocadaceae</taxon>
        <taxon>Truncatella</taxon>
    </lineage>
</organism>
<feature type="region of interest" description="Disordered" evidence="1">
    <location>
        <begin position="172"/>
        <end position="206"/>
    </location>
</feature>
<reference evidence="2" key="1">
    <citation type="journal article" date="2021" name="Nat. Commun.">
        <title>Genetic determinants of endophytism in the Arabidopsis root mycobiome.</title>
        <authorList>
            <person name="Mesny F."/>
            <person name="Miyauchi S."/>
            <person name="Thiergart T."/>
            <person name="Pickel B."/>
            <person name="Atanasova L."/>
            <person name="Karlsson M."/>
            <person name="Huettel B."/>
            <person name="Barry K.W."/>
            <person name="Haridas S."/>
            <person name="Chen C."/>
            <person name="Bauer D."/>
            <person name="Andreopoulos W."/>
            <person name="Pangilinan J."/>
            <person name="LaButti K."/>
            <person name="Riley R."/>
            <person name="Lipzen A."/>
            <person name="Clum A."/>
            <person name="Drula E."/>
            <person name="Henrissat B."/>
            <person name="Kohler A."/>
            <person name="Grigoriev I.V."/>
            <person name="Martin F.M."/>
            <person name="Hacquard S."/>
        </authorList>
    </citation>
    <scope>NUCLEOTIDE SEQUENCE</scope>
    <source>
        <strain evidence="2">MPI-SDFR-AT-0073</strain>
    </source>
</reference>
<dbReference type="RefSeq" id="XP_045959631.1">
    <property type="nucleotide sequence ID" value="XM_046102460.1"/>
</dbReference>